<dbReference type="EMBL" id="CAJPDQ010000014">
    <property type="protein sequence ID" value="CAF9919402.1"/>
    <property type="molecule type" value="Genomic_DNA"/>
</dbReference>
<protein>
    <recommendedName>
        <fullName evidence="3">NB-ARC domain-containing protein</fullName>
    </recommendedName>
</protein>
<feature type="region of interest" description="Disordered" evidence="2">
    <location>
        <begin position="26"/>
        <end position="48"/>
    </location>
</feature>
<evidence type="ECO:0000256" key="2">
    <source>
        <dbReference type="SAM" id="MobiDB-lite"/>
    </source>
</evidence>
<dbReference type="Gene3D" id="1.25.40.10">
    <property type="entry name" value="Tetratricopeptide repeat domain"/>
    <property type="match status" value="2"/>
</dbReference>
<dbReference type="InterPro" id="IPR019734">
    <property type="entry name" value="TPR_rpt"/>
</dbReference>
<dbReference type="PROSITE" id="PS50005">
    <property type="entry name" value="TPR"/>
    <property type="match status" value="1"/>
</dbReference>
<dbReference type="Gene3D" id="3.40.50.1820">
    <property type="entry name" value="alpha/beta hydrolase"/>
    <property type="match status" value="1"/>
</dbReference>
<evidence type="ECO:0000259" key="3">
    <source>
        <dbReference type="Pfam" id="PF00931"/>
    </source>
</evidence>
<organism evidence="4 5">
    <name type="scientific">Gomphillus americanus</name>
    <dbReference type="NCBI Taxonomy" id="1940652"/>
    <lineage>
        <taxon>Eukaryota</taxon>
        <taxon>Fungi</taxon>
        <taxon>Dikarya</taxon>
        <taxon>Ascomycota</taxon>
        <taxon>Pezizomycotina</taxon>
        <taxon>Lecanoromycetes</taxon>
        <taxon>OSLEUM clade</taxon>
        <taxon>Ostropomycetidae</taxon>
        <taxon>Ostropales</taxon>
        <taxon>Graphidaceae</taxon>
        <taxon>Gomphilloideae</taxon>
        <taxon>Gomphillus</taxon>
    </lineage>
</organism>
<dbReference type="GO" id="GO:0043531">
    <property type="term" value="F:ADP binding"/>
    <property type="evidence" value="ECO:0007669"/>
    <property type="project" value="InterPro"/>
</dbReference>
<name>A0A8H3I926_9LECA</name>
<evidence type="ECO:0000313" key="4">
    <source>
        <dbReference type="EMBL" id="CAF9919402.1"/>
    </source>
</evidence>
<dbReference type="InterPro" id="IPR053137">
    <property type="entry name" value="NLR-like"/>
</dbReference>
<feature type="domain" description="NB-ARC" evidence="3">
    <location>
        <begin position="456"/>
        <end position="621"/>
    </location>
</feature>
<dbReference type="Gene3D" id="3.40.50.300">
    <property type="entry name" value="P-loop containing nucleotide triphosphate hydrolases"/>
    <property type="match status" value="1"/>
</dbReference>
<accession>A0A8H3I926</accession>
<dbReference type="Proteomes" id="UP000664169">
    <property type="component" value="Unassembled WGS sequence"/>
</dbReference>
<dbReference type="SUPFAM" id="SSF52540">
    <property type="entry name" value="P-loop containing nucleoside triphosphate hydrolases"/>
    <property type="match status" value="1"/>
</dbReference>
<dbReference type="Pfam" id="PF13424">
    <property type="entry name" value="TPR_12"/>
    <property type="match status" value="2"/>
</dbReference>
<dbReference type="SUPFAM" id="SSF48452">
    <property type="entry name" value="TPR-like"/>
    <property type="match status" value="2"/>
</dbReference>
<gene>
    <name evidence="4" type="ORF">GOMPHAMPRED_001787</name>
</gene>
<dbReference type="InterPro" id="IPR011990">
    <property type="entry name" value="TPR-like_helical_dom_sf"/>
</dbReference>
<dbReference type="SMART" id="SM00028">
    <property type="entry name" value="TPR"/>
    <property type="match status" value="7"/>
</dbReference>
<dbReference type="OrthoDB" id="1658288at2759"/>
<dbReference type="InterPro" id="IPR002182">
    <property type="entry name" value="NB-ARC"/>
</dbReference>
<sequence>MQKFLQNSLFKLLKAKQKAEDAHIKTALSEAPGPANTSNPSSIPTTTKVSSSPVVIRVRGLPLDRQTAKALTEEAITTNLTESTNFRITIIPSCIFSDETVALVDFECLPKFLSSLEINHLDSWETSVHGTDLSFDKHFIGFTQLSDPEGEVQADVITLCGIDGHAYGSWQGRGNLRKMWLRHFLPEDLPSCRIISYGYKAKLARRDFATIEAYADEFMEALSTIKKPKVNSKYYSKVRTKNQQTHTRPMIFITHSFGGLVLARSIIKAKQIDIEPACSAIRGILFFAVPHRGIDISDMSRIMDSDRHPRLDLIEHIGIDSLALKAQLKDFVSMLRDVKIVSFYETEQSRRLVRDGAGDWKRNGEYFTSLEASNAVLELPHHIETQIPLHEDHSSIVKFRSKSDSGYQYALAHLRQMVERLGNTFPLGSISNARKASPTHYVYPPVPNHRFVGRNSELSRLEKWLLDDSCQRLAIVGLGGVGKTQLARAFCHNTKHKYPKYSIFWVSALSWTRFQQDFSKLCQCGSTLSYAEKENALLLAKEYLQSEASGDWLLVVDNADDTDLFQNSKDSITSCMPNNERGKILFTTRHKDAVVDVAEWNVLQLMEMSMEEAGLFLEKILGQQAVLQDETATTELLKELTCLPLAIVQASSYMVKKSVSIPRYLAIMRSTDDAVVKLLSSDFKDNTRDETSSNALATTWLVSFKQIQRDNPHAADMLFCAALLENRTIPLALLPPVESNVDLANTIGTLLGYSFFTEHEKEGFYNMHRLVHHAIKICMPHNDRIKQQTEALIDRLASVFPIDDWENRSLWHAYLPHAVRVLQDTKNVPSERRADLCESVAICLWRDGIYPEAITWISECSSWRHQWLSEIDTKRLRAQQHLAGIHLDNGDVKQAIDLLEYVVKIKKSRLAEDDLDLLGSICEQARSYRSAGEFKKGIKLLEHVHQIEQKFHAEDYPQILVSQLGLGSLYLDDGQIEKAIEMLENADRMGAKVWDEDHPLRLSSQHELARAYLENSETDRAIELYQHVVQVRENVLVAEHPKLLATQHELARAYLEVSETKRAIGMFEHVVRVQNKALLEDHPGRLRSEHCLGVAYLDNGQSSRAISLLEHVVKTQQNTLPADHFQRLFSEQELARAYYEANQLDRAIDLMEAVVAQHRLNLAIDDSIRLSAEAWLPVMHDARKKKKGEKSCNV</sequence>
<dbReference type="AlphaFoldDB" id="A0A8H3I926"/>
<dbReference type="InterPro" id="IPR029058">
    <property type="entry name" value="AB_hydrolase_fold"/>
</dbReference>
<dbReference type="PANTHER" id="PTHR46082">
    <property type="entry name" value="ATP/GTP-BINDING PROTEIN-RELATED"/>
    <property type="match status" value="1"/>
</dbReference>
<keyword evidence="5" id="KW-1185">Reference proteome</keyword>
<dbReference type="PANTHER" id="PTHR46082:SF11">
    <property type="entry name" value="AAA+ ATPASE DOMAIN-CONTAINING PROTEIN-RELATED"/>
    <property type="match status" value="1"/>
</dbReference>
<keyword evidence="1" id="KW-0802">TPR repeat</keyword>
<proteinExistence type="predicted"/>
<reference evidence="4" key="1">
    <citation type="submission" date="2021-03" db="EMBL/GenBank/DDBJ databases">
        <authorList>
            <person name="Tagirdzhanova G."/>
        </authorList>
    </citation>
    <scope>NUCLEOTIDE SEQUENCE</scope>
</reference>
<feature type="compositionally biased region" description="Low complexity" evidence="2">
    <location>
        <begin position="36"/>
        <end position="47"/>
    </location>
</feature>
<feature type="repeat" description="TPR" evidence="1">
    <location>
        <begin position="1002"/>
        <end position="1035"/>
    </location>
</feature>
<evidence type="ECO:0000313" key="5">
    <source>
        <dbReference type="Proteomes" id="UP000664169"/>
    </source>
</evidence>
<dbReference type="InterPro" id="IPR027417">
    <property type="entry name" value="P-loop_NTPase"/>
</dbReference>
<dbReference type="SUPFAM" id="SSF53474">
    <property type="entry name" value="alpha/beta-Hydrolases"/>
    <property type="match status" value="1"/>
</dbReference>
<comment type="caution">
    <text evidence="4">The sequence shown here is derived from an EMBL/GenBank/DDBJ whole genome shotgun (WGS) entry which is preliminary data.</text>
</comment>
<evidence type="ECO:0000256" key="1">
    <source>
        <dbReference type="PROSITE-ProRule" id="PRU00339"/>
    </source>
</evidence>
<dbReference type="Pfam" id="PF00931">
    <property type="entry name" value="NB-ARC"/>
    <property type="match status" value="1"/>
</dbReference>